<feature type="transmembrane region" description="Helical" evidence="7">
    <location>
        <begin position="288"/>
        <end position="310"/>
    </location>
</feature>
<dbReference type="Gene3D" id="1.20.1250.20">
    <property type="entry name" value="MFS general substrate transporter like domains"/>
    <property type="match status" value="1"/>
</dbReference>
<keyword evidence="5 7" id="KW-1133">Transmembrane helix</keyword>
<evidence type="ECO:0000256" key="1">
    <source>
        <dbReference type="ARBA" id="ARBA00004651"/>
    </source>
</evidence>
<sequence>MKYIIIIASIVLFGFFSVGIPIATLPGFIRNSLGYSDVWLGIILGIQSIVTLLFRHHSGTISDLKGPKVAVTRGLFFAVISGIVSLGPLLIPGDMGLVTLLFGRIILGYSESLLITGALSWGVGLVGPANAGRVMAWSGMAMYGAIAISAPLGYFMVQQLGFQGGVLLAILFPVIAGIISISVPAIPPASKVRIPFYQVIPKVWKHGFGLLFAAVSFAGIAGFSTLLFKERGWENAQWVMAIFGTAYVLSRIFFAGTVDIYGGKKIALIFSFVAIIGQILLWQANHSYIAFIGAALTGFGYSLVFPAFGVEAVKNMEPQFRGVALGAYVAFFDLSLGVTGPLAGFVADHFGYAAVFAFGMIACIFSFSIAFSLKESKI</sequence>
<feature type="transmembrane region" description="Helical" evidence="7">
    <location>
        <begin position="207"/>
        <end position="229"/>
    </location>
</feature>
<reference evidence="9" key="1">
    <citation type="submission" date="2022-06" db="EMBL/GenBank/DDBJ databases">
        <title>Leptospira isolates from biofilms formed at urban environments.</title>
        <authorList>
            <person name="Ribeiro P.S."/>
            <person name="Sousa T."/>
            <person name="Carvalho N."/>
            <person name="Aburjaile F."/>
            <person name="Neves F."/>
            <person name="Oliveira D."/>
            <person name="Blanco L."/>
            <person name="Lima J."/>
            <person name="Costa F."/>
            <person name="Brenig B."/>
            <person name="Soares S."/>
            <person name="Ramos R."/>
            <person name="Goes-Neto A."/>
            <person name="Matiuzzi M."/>
            <person name="Azevedo V."/>
            <person name="Ristow P."/>
        </authorList>
    </citation>
    <scope>NUCLEOTIDE SEQUENCE</scope>
    <source>
        <strain evidence="9">VSF7</strain>
    </source>
</reference>
<keyword evidence="2" id="KW-0813">Transport</keyword>
<feature type="transmembrane region" description="Helical" evidence="7">
    <location>
        <begin position="162"/>
        <end position="186"/>
    </location>
</feature>
<keyword evidence="3" id="KW-1003">Cell membrane</keyword>
<dbReference type="EMBL" id="JAMQQD010000004">
    <property type="protein sequence ID" value="MCW7515870.1"/>
    <property type="molecule type" value="Genomic_DNA"/>
</dbReference>
<keyword evidence="4 7" id="KW-0812">Transmembrane</keyword>
<proteinExistence type="predicted"/>
<comment type="subcellular location">
    <subcellularLocation>
        <location evidence="1">Cell membrane</location>
        <topology evidence="1">Multi-pass membrane protein</topology>
    </subcellularLocation>
</comment>
<dbReference type="PANTHER" id="PTHR23517:SF1">
    <property type="match status" value="1"/>
</dbReference>
<feature type="transmembrane region" description="Helical" evidence="7">
    <location>
        <begin position="266"/>
        <end position="282"/>
    </location>
</feature>
<feature type="transmembrane region" description="Helical" evidence="7">
    <location>
        <begin position="105"/>
        <end position="127"/>
    </location>
</feature>
<evidence type="ECO:0000313" key="9">
    <source>
        <dbReference type="EMBL" id="MCW7515870.1"/>
    </source>
</evidence>
<feature type="transmembrane region" description="Helical" evidence="7">
    <location>
        <begin position="7"/>
        <end position="29"/>
    </location>
</feature>
<evidence type="ECO:0000256" key="4">
    <source>
        <dbReference type="ARBA" id="ARBA00022692"/>
    </source>
</evidence>
<name>A0AAW5V2G1_9LEPT</name>
<feature type="transmembrane region" description="Helical" evidence="7">
    <location>
        <begin position="322"/>
        <end position="344"/>
    </location>
</feature>
<dbReference type="PANTHER" id="PTHR23517">
    <property type="entry name" value="RESISTANCE PROTEIN MDTM, PUTATIVE-RELATED-RELATED"/>
    <property type="match status" value="1"/>
</dbReference>
<accession>A0AAW5V2G1</accession>
<keyword evidence="6 7" id="KW-0472">Membrane</keyword>
<protein>
    <submittedName>
        <fullName evidence="9">MFS transporter</fullName>
    </submittedName>
</protein>
<dbReference type="NCBIfam" id="NF003477">
    <property type="entry name" value="PRK05122.1"/>
    <property type="match status" value="1"/>
</dbReference>
<dbReference type="InterPro" id="IPR036259">
    <property type="entry name" value="MFS_trans_sf"/>
</dbReference>
<dbReference type="InterPro" id="IPR011701">
    <property type="entry name" value="MFS"/>
</dbReference>
<dbReference type="Pfam" id="PF07690">
    <property type="entry name" value="MFS_1"/>
    <property type="match status" value="1"/>
</dbReference>
<dbReference type="GO" id="GO:0022857">
    <property type="term" value="F:transmembrane transporter activity"/>
    <property type="evidence" value="ECO:0007669"/>
    <property type="project" value="InterPro"/>
</dbReference>
<feature type="transmembrane region" description="Helical" evidence="7">
    <location>
        <begin position="35"/>
        <end position="54"/>
    </location>
</feature>
<organism evidence="9 10">
    <name type="scientific">Leptospira levettii</name>
    <dbReference type="NCBI Taxonomy" id="2023178"/>
    <lineage>
        <taxon>Bacteria</taxon>
        <taxon>Pseudomonadati</taxon>
        <taxon>Spirochaetota</taxon>
        <taxon>Spirochaetia</taxon>
        <taxon>Leptospirales</taxon>
        <taxon>Leptospiraceae</taxon>
        <taxon>Leptospira</taxon>
    </lineage>
</organism>
<dbReference type="PROSITE" id="PS50850">
    <property type="entry name" value="MFS"/>
    <property type="match status" value="1"/>
</dbReference>
<evidence type="ECO:0000313" key="10">
    <source>
        <dbReference type="Proteomes" id="UP001209694"/>
    </source>
</evidence>
<dbReference type="SUPFAM" id="SSF103473">
    <property type="entry name" value="MFS general substrate transporter"/>
    <property type="match status" value="1"/>
</dbReference>
<evidence type="ECO:0000256" key="3">
    <source>
        <dbReference type="ARBA" id="ARBA00022475"/>
    </source>
</evidence>
<evidence type="ECO:0000256" key="2">
    <source>
        <dbReference type="ARBA" id="ARBA00022448"/>
    </source>
</evidence>
<evidence type="ECO:0000259" key="8">
    <source>
        <dbReference type="PROSITE" id="PS50850"/>
    </source>
</evidence>
<dbReference type="AlphaFoldDB" id="A0AAW5V2G1"/>
<dbReference type="RefSeq" id="WP_135661906.1">
    <property type="nucleotide sequence ID" value="NZ_JAMQPS010000003.1"/>
</dbReference>
<feature type="transmembrane region" description="Helical" evidence="7">
    <location>
        <begin position="350"/>
        <end position="373"/>
    </location>
</feature>
<comment type="caution">
    <text evidence="9">The sequence shown here is derived from an EMBL/GenBank/DDBJ whole genome shotgun (WGS) entry which is preliminary data.</text>
</comment>
<dbReference type="Proteomes" id="UP001209694">
    <property type="component" value="Unassembled WGS sequence"/>
</dbReference>
<dbReference type="GO" id="GO:0005886">
    <property type="term" value="C:plasma membrane"/>
    <property type="evidence" value="ECO:0007669"/>
    <property type="project" value="UniProtKB-SubCell"/>
</dbReference>
<feature type="transmembrane region" description="Helical" evidence="7">
    <location>
        <begin position="235"/>
        <end position="254"/>
    </location>
</feature>
<evidence type="ECO:0000256" key="7">
    <source>
        <dbReference type="SAM" id="Phobius"/>
    </source>
</evidence>
<dbReference type="InterPro" id="IPR050171">
    <property type="entry name" value="MFS_Transporters"/>
</dbReference>
<feature type="transmembrane region" description="Helical" evidence="7">
    <location>
        <begin position="134"/>
        <end position="156"/>
    </location>
</feature>
<evidence type="ECO:0000256" key="5">
    <source>
        <dbReference type="ARBA" id="ARBA00022989"/>
    </source>
</evidence>
<gene>
    <name evidence="9" type="ORF">ND810_11945</name>
</gene>
<dbReference type="InterPro" id="IPR020846">
    <property type="entry name" value="MFS_dom"/>
</dbReference>
<feature type="transmembrane region" description="Helical" evidence="7">
    <location>
        <begin position="75"/>
        <end position="93"/>
    </location>
</feature>
<feature type="domain" description="Major facilitator superfamily (MFS) profile" evidence="8">
    <location>
        <begin position="166"/>
        <end position="378"/>
    </location>
</feature>
<evidence type="ECO:0000256" key="6">
    <source>
        <dbReference type="ARBA" id="ARBA00023136"/>
    </source>
</evidence>